<dbReference type="AlphaFoldDB" id="A0AAV3RVW5"/>
<comment type="caution">
    <text evidence="1">The sequence shown here is derived from an EMBL/GenBank/DDBJ whole genome shotgun (WGS) entry which is preliminary data.</text>
</comment>
<protein>
    <submittedName>
        <fullName evidence="1">Uncharacterized protein</fullName>
    </submittedName>
</protein>
<dbReference type="Proteomes" id="UP001454036">
    <property type="component" value="Unassembled WGS sequence"/>
</dbReference>
<accession>A0AAV3RVW5</accession>
<dbReference type="EMBL" id="BAABME010012547">
    <property type="protein sequence ID" value="GAA0185243.1"/>
    <property type="molecule type" value="Genomic_DNA"/>
</dbReference>
<keyword evidence="2" id="KW-1185">Reference proteome</keyword>
<name>A0AAV3RVW5_LITER</name>
<evidence type="ECO:0000313" key="2">
    <source>
        <dbReference type="Proteomes" id="UP001454036"/>
    </source>
</evidence>
<proteinExistence type="predicted"/>
<reference evidence="1 2" key="1">
    <citation type="submission" date="2024-01" db="EMBL/GenBank/DDBJ databases">
        <title>The complete chloroplast genome sequence of Lithospermum erythrorhizon: insights into the phylogenetic relationship among Boraginaceae species and the maternal lineages of purple gromwells.</title>
        <authorList>
            <person name="Okada T."/>
            <person name="Watanabe K."/>
        </authorList>
    </citation>
    <scope>NUCLEOTIDE SEQUENCE [LARGE SCALE GENOMIC DNA]</scope>
</reference>
<evidence type="ECO:0000313" key="1">
    <source>
        <dbReference type="EMBL" id="GAA0185243.1"/>
    </source>
</evidence>
<gene>
    <name evidence="1" type="ORF">LIER_32531</name>
</gene>
<organism evidence="1 2">
    <name type="scientific">Lithospermum erythrorhizon</name>
    <name type="common">Purple gromwell</name>
    <name type="synonym">Lithospermum officinale var. erythrorhizon</name>
    <dbReference type="NCBI Taxonomy" id="34254"/>
    <lineage>
        <taxon>Eukaryota</taxon>
        <taxon>Viridiplantae</taxon>
        <taxon>Streptophyta</taxon>
        <taxon>Embryophyta</taxon>
        <taxon>Tracheophyta</taxon>
        <taxon>Spermatophyta</taxon>
        <taxon>Magnoliopsida</taxon>
        <taxon>eudicotyledons</taxon>
        <taxon>Gunneridae</taxon>
        <taxon>Pentapetalae</taxon>
        <taxon>asterids</taxon>
        <taxon>lamiids</taxon>
        <taxon>Boraginales</taxon>
        <taxon>Boraginaceae</taxon>
        <taxon>Boraginoideae</taxon>
        <taxon>Lithospermeae</taxon>
        <taxon>Lithospermum</taxon>
    </lineage>
</organism>
<sequence>MGNGGVKSHVTIKIQMENLRDVSLVLLMAYCEHGKMIKEKQTSNKLEMEDDVINVFSDQDGGGFVSIYFSC</sequence>